<evidence type="ECO:0000313" key="10">
    <source>
        <dbReference type="EMBL" id="MEN2767770.1"/>
    </source>
</evidence>
<gene>
    <name evidence="10" type="ORF">ABC228_11260</name>
</gene>
<feature type="domain" description="Spore germination protein N-terminal" evidence="9">
    <location>
        <begin position="23"/>
        <end position="188"/>
    </location>
</feature>
<comment type="subcellular location">
    <subcellularLocation>
        <location evidence="1">Membrane</location>
        <topology evidence="1">Lipid-anchor</topology>
    </subcellularLocation>
</comment>
<dbReference type="Pfam" id="PF25198">
    <property type="entry name" value="Spore_GerAC_N"/>
    <property type="match status" value="1"/>
</dbReference>
<dbReference type="PANTHER" id="PTHR35789:SF1">
    <property type="entry name" value="SPORE GERMINATION PROTEIN B3"/>
    <property type="match status" value="1"/>
</dbReference>
<dbReference type="Pfam" id="PF05504">
    <property type="entry name" value="Spore_GerAC"/>
    <property type="match status" value="1"/>
</dbReference>
<keyword evidence="11" id="KW-1185">Reference proteome</keyword>
<dbReference type="NCBIfam" id="TIGR02887">
    <property type="entry name" value="spore_ger_x_C"/>
    <property type="match status" value="1"/>
</dbReference>
<keyword evidence="4" id="KW-0732">Signal</keyword>
<dbReference type="InterPro" id="IPR008844">
    <property type="entry name" value="Spore_GerAC-like"/>
</dbReference>
<evidence type="ECO:0000256" key="7">
    <source>
        <dbReference type="ARBA" id="ARBA00023288"/>
    </source>
</evidence>
<dbReference type="InterPro" id="IPR046953">
    <property type="entry name" value="Spore_GerAC-like_C"/>
</dbReference>
<proteinExistence type="inferred from homology"/>
<evidence type="ECO:0000259" key="9">
    <source>
        <dbReference type="Pfam" id="PF25198"/>
    </source>
</evidence>
<sequence>MRRYLFILYLIPVIFLSSCVQTQQLEQLGIIASRGVDLTDNNEVEITMAVLQFEADSQDYTKVITGKSHSIKGAVDEADKRSNKTIVGGKLELEIYGKSVAEKGINPYLDTLRRDATIPDTMLLAVSETTGKEIIDTQESGLSTNIGEFLHGLVQTGIQTKLFPSVSLQQLSTIINNEGIDPILPIIGLDEGVPKIKGIALFKNDKLVGEVPIEEEKLFMLIQGTVRGQLFEVQLPTEALSDYIKDESSGDSEENFTTTFLIEHGTGDIKLKNKEKLQFDTNIDIELNLMEISKKYDLEKEKAIQDLEKEVEKEVKKRYEKILKQLKELNSDAFGYGVIYRINNKDGKLTKKEWDKLFPKIESKFTVNVDIIRHGTVNK</sequence>
<organism evidence="10 11">
    <name type="scientific">Ornithinibacillus xuwenensis</name>
    <dbReference type="NCBI Taxonomy" id="3144668"/>
    <lineage>
        <taxon>Bacteria</taxon>
        <taxon>Bacillati</taxon>
        <taxon>Bacillota</taxon>
        <taxon>Bacilli</taxon>
        <taxon>Bacillales</taxon>
        <taxon>Bacillaceae</taxon>
        <taxon>Ornithinibacillus</taxon>
    </lineage>
</organism>
<evidence type="ECO:0000256" key="1">
    <source>
        <dbReference type="ARBA" id="ARBA00004635"/>
    </source>
</evidence>
<dbReference type="InterPro" id="IPR057336">
    <property type="entry name" value="GerAC_N"/>
</dbReference>
<keyword evidence="7" id="KW-0449">Lipoprotein</keyword>
<comment type="similarity">
    <text evidence="2">Belongs to the GerABKC lipoprotein family.</text>
</comment>
<dbReference type="Gene3D" id="3.30.300.210">
    <property type="entry name" value="Nutrient germinant receptor protein C, domain 3"/>
    <property type="match status" value="1"/>
</dbReference>
<dbReference type="InterPro" id="IPR038501">
    <property type="entry name" value="Spore_GerAC_C_sf"/>
</dbReference>
<dbReference type="PROSITE" id="PS51257">
    <property type="entry name" value="PROKAR_LIPOPROTEIN"/>
    <property type="match status" value="1"/>
</dbReference>
<evidence type="ECO:0000259" key="8">
    <source>
        <dbReference type="Pfam" id="PF05504"/>
    </source>
</evidence>
<evidence type="ECO:0000256" key="3">
    <source>
        <dbReference type="ARBA" id="ARBA00022544"/>
    </source>
</evidence>
<comment type="caution">
    <text evidence="10">The sequence shown here is derived from an EMBL/GenBank/DDBJ whole genome shotgun (WGS) entry which is preliminary data.</text>
</comment>
<accession>A0ABU9XIF1</accession>
<evidence type="ECO:0000256" key="2">
    <source>
        <dbReference type="ARBA" id="ARBA00007886"/>
    </source>
</evidence>
<keyword evidence="6" id="KW-0564">Palmitate</keyword>
<feature type="domain" description="Spore germination GerAC-like C-terminal" evidence="8">
    <location>
        <begin position="197"/>
        <end position="375"/>
    </location>
</feature>
<protein>
    <submittedName>
        <fullName evidence="10">Ger(X)C family spore germination protein</fullName>
    </submittedName>
</protein>
<keyword evidence="5" id="KW-0472">Membrane</keyword>
<evidence type="ECO:0000256" key="6">
    <source>
        <dbReference type="ARBA" id="ARBA00023139"/>
    </source>
</evidence>
<dbReference type="PANTHER" id="PTHR35789">
    <property type="entry name" value="SPORE GERMINATION PROTEIN B3"/>
    <property type="match status" value="1"/>
</dbReference>
<evidence type="ECO:0000256" key="5">
    <source>
        <dbReference type="ARBA" id="ARBA00023136"/>
    </source>
</evidence>
<dbReference type="EMBL" id="JBDIML010000003">
    <property type="protein sequence ID" value="MEN2767770.1"/>
    <property type="molecule type" value="Genomic_DNA"/>
</dbReference>
<evidence type="ECO:0000313" key="11">
    <source>
        <dbReference type="Proteomes" id="UP001444625"/>
    </source>
</evidence>
<dbReference type="Proteomes" id="UP001444625">
    <property type="component" value="Unassembled WGS sequence"/>
</dbReference>
<reference evidence="10 11" key="1">
    <citation type="submission" date="2024-05" db="EMBL/GenBank/DDBJ databases">
        <authorList>
            <person name="Haq I."/>
            <person name="Ullah Z."/>
            <person name="Ahmad R."/>
            <person name="Li M."/>
            <person name="Tong Y."/>
        </authorList>
    </citation>
    <scope>NUCLEOTIDE SEQUENCE [LARGE SCALE GENOMIC DNA]</scope>
    <source>
        <strain evidence="10 11">16A2E</strain>
    </source>
</reference>
<keyword evidence="3" id="KW-0309">Germination</keyword>
<evidence type="ECO:0000256" key="4">
    <source>
        <dbReference type="ARBA" id="ARBA00022729"/>
    </source>
</evidence>
<name>A0ABU9XIF1_9BACI</name>
<dbReference type="RefSeq" id="WP_345825237.1">
    <property type="nucleotide sequence ID" value="NZ_JBDIML010000003.1"/>
</dbReference>